<feature type="compositionally biased region" description="Low complexity" evidence="4">
    <location>
        <begin position="83"/>
        <end position="92"/>
    </location>
</feature>
<feature type="compositionally biased region" description="Basic and acidic residues" evidence="4">
    <location>
        <begin position="218"/>
        <end position="239"/>
    </location>
</feature>
<organism evidence="6 7">
    <name type="scientific">Cavenderia fasciculata</name>
    <name type="common">Slime mold</name>
    <name type="synonym">Dictyostelium fasciculatum</name>
    <dbReference type="NCBI Taxonomy" id="261658"/>
    <lineage>
        <taxon>Eukaryota</taxon>
        <taxon>Amoebozoa</taxon>
        <taxon>Evosea</taxon>
        <taxon>Eumycetozoa</taxon>
        <taxon>Dictyostelia</taxon>
        <taxon>Acytosteliales</taxon>
        <taxon>Cavenderiaceae</taxon>
        <taxon>Cavenderia</taxon>
    </lineage>
</organism>
<dbReference type="GO" id="GO:0005730">
    <property type="term" value="C:nucleolus"/>
    <property type="evidence" value="ECO:0007669"/>
    <property type="project" value="TreeGrafter"/>
</dbReference>
<evidence type="ECO:0000313" key="7">
    <source>
        <dbReference type="Proteomes" id="UP000007797"/>
    </source>
</evidence>
<evidence type="ECO:0000256" key="4">
    <source>
        <dbReference type="SAM" id="MobiDB-lite"/>
    </source>
</evidence>
<gene>
    <name evidence="6" type="ORF">DFA_11973</name>
</gene>
<feature type="compositionally biased region" description="Low complexity" evidence="4">
    <location>
        <begin position="1"/>
        <end position="22"/>
    </location>
</feature>
<feature type="compositionally biased region" description="Gly residues" evidence="4">
    <location>
        <begin position="500"/>
        <end position="513"/>
    </location>
</feature>
<dbReference type="GO" id="GO:0042274">
    <property type="term" value="P:ribosomal small subunit biogenesis"/>
    <property type="evidence" value="ECO:0007669"/>
    <property type="project" value="TreeGrafter"/>
</dbReference>
<sequence length="545" mass="60375">MATNTTTTTTNAAASTTNNNRAKSMMDRLKANSSWMSSMMDTIRDPASSSSVSFSTRLLTEQPSPKATAPSTPLRNSAKSIPTTTTTTTTSTEQPLGNLNAELLKHSNGSNTTVTTTVASKVSVPSAVINVASVPVPSQTTPSSESGVTLDLHGNLTLDNSNRAQLRQLLTDMKLKRQSNKPSTNTPSTSTTTTTTVVTNNNNNTKNNNNNTTATKEIVVKKEVQPNKRSKSSDGSKKDIVTKIVDKEEEESTTTTTTTTINGNNKRIVVKKEQVDSDDEDEEEDEYENGLDQHDDDDEEDEDDEDDEDYEDDEDEEEEDDEEEEEEEEEDEEEEGSEKNKINGDDIQFSTFDFTTGKPLPSYLTQLRTKHKMSKEELLKRAQLREKIIKRAKETGEGLEIAQTLKWASALDKAKGVKIKDNVKMIKKSIKRDQSKKFKSAREWNQRKRDAESTKSGKIKKREDNINAKIQRKKDKRMGIKPPKPKKNNNAKDKKDKKGGPGGGDKSSSGGSGDQKKRAGFEGQLEGRTVSSNCLTPFNRFIVNI</sequence>
<dbReference type="STRING" id="1054147.F4QF50"/>
<feature type="domain" description="Ribosomal RNA-processing protein 14/surfeit locus protein 6 C-terminal" evidence="5">
    <location>
        <begin position="298"/>
        <end position="479"/>
    </location>
</feature>
<feature type="region of interest" description="Disordered" evidence="4">
    <location>
        <begin position="421"/>
        <end position="533"/>
    </location>
</feature>
<dbReference type="Pfam" id="PF04935">
    <property type="entry name" value="SURF6"/>
    <property type="match status" value="1"/>
</dbReference>
<evidence type="ECO:0000256" key="2">
    <source>
        <dbReference type="ARBA" id="ARBA00005904"/>
    </source>
</evidence>
<name>F4QF50_CACFS</name>
<comment type="subcellular location">
    <subcellularLocation>
        <location evidence="1">Nucleus</location>
    </subcellularLocation>
</comment>
<reference evidence="7" key="1">
    <citation type="journal article" date="2011" name="Genome Res.">
        <title>Phylogeny-wide analysis of social amoeba genomes highlights ancient origins for complex intercellular communication.</title>
        <authorList>
            <person name="Heidel A.J."/>
            <person name="Lawal H.M."/>
            <person name="Felder M."/>
            <person name="Schilde C."/>
            <person name="Helps N.R."/>
            <person name="Tunggal B."/>
            <person name="Rivero F."/>
            <person name="John U."/>
            <person name="Schleicher M."/>
            <person name="Eichinger L."/>
            <person name="Platzer M."/>
            <person name="Noegel A.A."/>
            <person name="Schaap P."/>
            <person name="Gloeckner G."/>
        </authorList>
    </citation>
    <scope>NUCLEOTIDE SEQUENCE [LARGE SCALE GENOMIC DNA]</scope>
    <source>
        <strain evidence="7">SH3</strain>
    </source>
</reference>
<dbReference type="InterPro" id="IPR029190">
    <property type="entry name" value="Rrp14/SURF6_C"/>
</dbReference>
<dbReference type="Proteomes" id="UP000007797">
    <property type="component" value="Unassembled WGS sequence"/>
</dbReference>
<feature type="region of interest" description="Disordered" evidence="4">
    <location>
        <begin position="269"/>
        <end position="361"/>
    </location>
</feature>
<dbReference type="PANTHER" id="PTHR14369">
    <property type="entry name" value="SURFEIT LOCUS PROTEIN 6"/>
    <property type="match status" value="1"/>
</dbReference>
<dbReference type="GO" id="GO:0003723">
    <property type="term" value="F:RNA binding"/>
    <property type="evidence" value="ECO:0007669"/>
    <property type="project" value="TreeGrafter"/>
</dbReference>
<dbReference type="EMBL" id="GL883029">
    <property type="protein sequence ID" value="EGG14204.1"/>
    <property type="molecule type" value="Genomic_DNA"/>
</dbReference>
<dbReference type="KEGG" id="dfa:DFA_11973"/>
<dbReference type="OrthoDB" id="444809at2759"/>
<feature type="compositionally biased region" description="Acidic residues" evidence="4">
    <location>
        <begin position="276"/>
        <end position="336"/>
    </location>
</feature>
<evidence type="ECO:0000256" key="1">
    <source>
        <dbReference type="ARBA" id="ARBA00004123"/>
    </source>
</evidence>
<accession>F4QF50</accession>
<feature type="compositionally biased region" description="Basic and acidic residues" evidence="4">
    <location>
        <begin position="490"/>
        <end position="499"/>
    </location>
</feature>
<protein>
    <recommendedName>
        <fullName evidence="5">Ribosomal RNA-processing protein 14/surfeit locus protein 6 C-terminal domain-containing protein</fullName>
    </recommendedName>
</protein>
<dbReference type="AlphaFoldDB" id="F4QF50"/>
<feature type="region of interest" description="Disordered" evidence="4">
    <location>
        <begin position="175"/>
        <end position="239"/>
    </location>
</feature>
<feature type="compositionally biased region" description="Low complexity" evidence="4">
    <location>
        <begin position="180"/>
        <end position="213"/>
    </location>
</feature>
<dbReference type="GO" id="GO:0003677">
    <property type="term" value="F:DNA binding"/>
    <property type="evidence" value="ECO:0007669"/>
    <property type="project" value="TreeGrafter"/>
</dbReference>
<evidence type="ECO:0000259" key="5">
    <source>
        <dbReference type="Pfam" id="PF04935"/>
    </source>
</evidence>
<dbReference type="OMA" id="MSSMFNI"/>
<evidence type="ECO:0000313" key="6">
    <source>
        <dbReference type="EMBL" id="EGG14204.1"/>
    </source>
</evidence>
<evidence type="ECO:0000256" key="3">
    <source>
        <dbReference type="ARBA" id="ARBA00023242"/>
    </source>
</evidence>
<feature type="region of interest" description="Disordered" evidence="4">
    <location>
        <begin position="1"/>
        <end position="23"/>
    </location>
</feature>
<dbReference type="RefSeq" id="XP_004350912.1">
    <property type="nucleotide sequence ID" value="XM_004350861.1"/>
</dbReference>
<dbReference type="PANTHER" id="PTHR14369:SF0">
    <property type="entry name" value="SURFEIT LOCUS PROTEIN 6"/>
    <property type="match status" value="1"/>
</dbReference>
<comment type="similarity">
    <text evidence="2">Belongs to the SURF6 family.</text>
</comment>
<keyword evidence="7" id="KW-1185">Reference proteome</keyword>
<keyword evidence="3" id="KW-0539">Nucleus</keyword>
<dbReference type="GO" id="GO:0042273">
    <property type="term" value="P:ribosomal large subunit biogenesis"/>
    <property type="evidence" value="ECO:0007669"/>
    <property type="project" value="TreeGrafter"/>
</dbReference>
<proteinExistence type="inferred from homology"/>
<dbReference type="InterPro" id="IPR007019">
    <property type="entry name" value="SURF6"/>
</dbReference>
<dbReference type="GeneID" id="14865439"/>
<feature type="compositionally biased region" description="Basic and acidic residues" evidence="4">
    <location>
        <begin position="431"/>
        <end position="466"/>
    </location>
</feature>
<feature type="compositionally biased region" description="Polar residues" evidence="4">
    <location>
        <begin position="56"/>
        <end position="82"/>
    </location>
</feature>
<feature type="region of interest" description="Disordered" evidence="4">
    <location>
        <begin position="44"/>
        <end position="96"/>
    </location>
</feature>